<accession>A0A6H5H4D9</accession>
<keyword evidence="1" id="KW-0732">Signal</keyword>
<evidence type="ECO:0000256" key="1">
    <source>
        <dbReference type="SAM" id="SignalP"/>
    </source>
</evidence>
<feature type="signal peptide" evidence="1">
    <location>
        <begin position="1"/>
        <end position="23"/>
    </location>
</feature>
<proteinExistence type="predicted"/>
<gene>
    <name evidence="2" type="ORF">NTEN_LOCUS16473</name>
</gene>
<reference evidence="2 3" key="1">
    <citation type="submission" date="2020-02" db="EMBL/GenBank/DDBJ databases">
        <authorList>
            <person name="Ferguson B K."/>
        </authorList>
    </citation>
    <scope>NUCLEOTIDE SEQUENCE [LARGE SCALE GENOMIC DNA]</scope>
</reference>
<dbReference type="EMBL" id="CADCXU010024219">
    <property type="protein sequence ID" value="CAB0011543.1"/>
    <property type="molecule type" value="Genomic_DNA"/>
</dbReference>
<feature type="chain" id="PRO_5026241764" evidence="1">
    <location>
        <begin position="24"/>
        <end position="260"/>
    </location>
</feature>
<protein>
    <submittedName>
        <fullName evidence="2">Uncharacterized protein</fullName>
    </submittedName>
</protein>
<evidence type="ECO:0000313" key="3">
    <source>
        <dbReference type="Proteomes" id="UP000479000"/>
    </source>
</evidence>
<sequence>MSCFLRKCVLKLFILSCRSCGRSWKPYNRHLFRRLLDDVSGNASALYYLNISWDSSLGISAEKVLNTVFLLELLEIDTESRKKGMPHRDRPASARHRNFASMYSGRESDIAHNVFNFVGLYEQYGRAPGSTVTPKLRSSEEQKHIDALQSLSARLASVLRPAVGEGRGGDRSPEEAKARTRRLILDTSRGGSQLGNRIKHDAEARGIIMLIIMIRTFGVQKPYRHPIMGSSPPTTIRTESAELTWSQRMRITGIMDLPVD</sequence>
<keyword evidence="3" id="KW-1185">Reference proteome</keyword>
<evidence type="ECO:0000313" key="2">
    <source>
        <dbReference type="EMBL" id="CAB0011543.1"/>
    </source>
</evidence>
<dbReference type="Proteomes" id="UP000479000">
    <property type="component" value="Unassembled WGS sequence"/>
</dbReference>
<name>A0A6H5H4D9_9HEMI</name>
<organism evidence="2 3">
    <name type="scientific">Nesidiocoris tenuis</name>
    <dbReference type="NCBI Taxonomy" id="355587"/>
    <lineage>
        <taxon>Eukaryota</taxon>
        <taxon>Metazoa</taxon>
        <taxon>Ecdysozoa</taxon>
        <taxon>Arthropoda</taxon>
        <taxon>Hexapoda</taxon>
        <taxon>Insecta</taxon>
        <taxon>Pterygota</taxon>
        <taxon>Neoptera</taxon>
        <taxon>Paraneoptera</taxon>
        <taxon>Hemiptera</taxon>
        <taxon>Heteroptera</taxon>
        <taxon>Panheteroptera</taxon>
        <taxon>Cimicomorpha</taxon>
        <taxon>Miridae</taxon>
        <taxon>Dicyphina</taxon>
        <taxon>Nesidiocoris</taxon>
    </lineage>
</organism>
<dbReference type="AlphaFoldDB" id="A0A6H5H4D9"/>